<dbReference type="Proteomes" id="UP001187192">
    <property type="component" value="Unassembled WGS sequence"/>
</dbReference>
<keyword evidence="3" id="KW-1185">Reference proteome</keyword>
<evidence type="ECO:0000256" key="1">
    <source>
        <dbReference type="SAM" id="MobiDB-lite"/>
    </source>
</evidence>
<feature type="compositionally biased region" description="Low complexity" evidence="1">
    <location>
        <begin position="62"/>
        <end position="82"/>
    </location>
</feature>
<name>A0AA88DUX8_FICCA</name>
<gene>
    <name evidence="2" type="ORF">TIFTF001_031129</name>
</gene>
<proteinExistence type="predicted"/>
<protein>
    <submittedName>
        <fullName evidence="2">Uncharacterized protein</fullName>
    </submittedName>
</protein>
<evidence type="ECO:0000313" key="2">
    <source>
        <dbReference type="EMBL" id="GMN62038.1"/>
    </source>
</evidence>
<comment type="caution">
    <text evidence="2">The sequence shown here is derived from an EMBL/GenBank/DDBJ whole genome shotgun (WGS) entry which is preliminary data.</text>
</comment>
<feature type="region of interest" description="Disordered" evidence="1">
    <location>
        <begin position="62"/>
        <end position="95"/>
    </location>
</feature>
<sequence length="134" mass="13972">MSLSWKFEDNFSHSWSTSRTPRTLLAVGSILAAAQIASVRHSSSQAHHSGLLNSAGFNVMRPSSPSASASSSKSQIAMHPLLRPQPSPSSPPVSVGPLGLLPSLATAVAKVQKKKGSFEVGGLKVIKGSIRLCT</sequence>
<reference evidence="2" key="1">
    <citation type="submission" date="2023-07" db="EMBL/GenBank/DDBJ databases">
        <title>draft genome sequence of fig (Ficus carica).</title>
        <authorList>
            <person name="Takahashi T."/>
            <person name="Nishimura K."/>
        </authorList>
    </citation>
    <scope>NUCLEOTIDE SEQUENCE</scope>
</reference>
<evidence type="ECO:0000313" key="3">
    <source>
        <dbReference type="Proteomes" id="UP001187192"/>
    </source>
</evidence>
<dbReference type="EMBL" id="BTGU01000122">
    <property type="protein sequence ID" value="GMN62038.1"/>
    <property type="molecule type" value="Genomic_DNA"/>
</dbReference>
<organism evidence="2 3">
    <name type="scientific">Ficus carica</name>
    <name type="common">Common fig</name>
    <dbReference type="NCBI Taxonomy" id="3494"/>
    <lineage>
        <taxon>Eukaryota</taxon>
        <taxon>Viridiplantae</taxon>
        <taxon>Streptophyta</taxon>
        <taxon>Embryophyta</taxon>
        <taxon>Tracheophyta</taxon>
        <taxon>Spermatophyta</taxon>
        <taxon>Magnoliopsida</taxon>
        <taxon>eudicotyledons</taxon>
        <taxon>Gunneridae</taxon>
        <taxon>Pentapetalae</taxon>
        <taxon>rosids</taxon>
        <taxon>fabids</taxon>
        <taxon>Rosales</taxon>
        <taxon>Moraceae</taxon>
        <taxon>Ficeae</taxon>
        <taxon>Ficus</taxon>
    </lineage>
</organism>
<accession>A0AA88DUX8</accession>
<dbReference type="AlphaFoldDB" id="A0AA88DUX8"/>